<gene>
    <name evidence="3" type="ORF">PCASD_05917</name>
</gene>
<dbReference type="EMBL" id="PGCI01000048">
    <property type="protein sequence ID" value="PLW45450.1"/>
    <property type="molecule type" value="Genomic_DNA"/>
</dbReference>
<feature type="compositionally biased region" description="Polar residues" evidence="2">
    <location>
        <begin position="30"/>
        <end position="53"/>
    </location>
</feature>
<organism evidence="3 4">
    <name type="scientific">Puccinia coronata f. sp. avenae</name>
    <dbReference type="NCBI Taxonomy" id="200324"/>
    <lineage>
        <taxon>Eukaryota</taxon>
        <taxon>Fungi</taxon>
        <taxon>Dikarya</taxon>
        <taxon>Basidiomycota</taxon>
        <taxon>Pucciniomycotina</taxon>
        <taxon>Pucciniomycetes</taxon>
        <taxon>Pucciniales</taxon>
        <taxon>Pucciniaceae</taxon>
        <taxon>Puccinia</taxon>
    </lineage>
</organism>
<dbReference type="AlphaFoldDB" id="A0A2N5V627"/>
<feature type="region of interest" description="Disordered" evidence="2">
    <location>
        <begin position="1"/>
        <end position="209"/>
    </location>
</feature>
<reference evidence="3 4" key="1">
    <citation type="submission" date="2017-11" db="EMBL/GenBank/DDBJ databases">
        <title>De novo assembly and phasing of dikaryotic genomes from two isolates of Puccinia coronata f. sp. avenae, the causal agent of oat crown rust.</title>
        <authorList>
            <person name="Miller M.E."/>
            <person name="Zhang Y."/>
            <person name="Omidvar V."/>
            <person name="Sperschneider J."/>
            <person name="Schwessinger B."/>
            <person name="Raley C."/>
            <person name="Palmer J.M."/>
            <person name="Garnica D."/>
            <person name="Upadhyaya N."/>
            <person name="Rathjen J."/>
            <person name="Taylor J.M."/>
            <person name="Park R.F."/>
            <person name="Dodds P.N."/>
            <person name="Hirsch C.D."/>
            <person name="Kianian S.F."/>
            <person name="Figueroa M."/>
        </authorList>
    </citation>
    <scope>NUCLEOTIDE SEQUENCE [LARGE SCALE GENOMIC DNA]</scope>
    <source>
        <strain evidence="3">12SD80</strain>
    </source>
</reference>
<feature type="compositionally biased region" description="Low complexity" evidence="2">
    <location>
        <begin position="427"/>
        <end position="446"/>
    </location>
</feature>
<feature type="region of interest" description="Disordered" evidence="2">
    <location>
        <begin position="394"/>
        <end position="453"/>
    </location>
</feature>
<comment type="caution">
    <text evidence="3">The sequence shown here is derived from an EMBL/GenBank/DDBJ whole genome shotgun (WGS) entry which is preliminary data.</text>
</comment>
<evidence type="ECO:0000256" key="2">
    <source>
        <dbReference type="SAM" id="MobiDB-lite"/>
    </source>
</evidence>
<name>A0A2N5V627_9BASI</name>
<evidence type="ECO:0000313" key="4">
    <source>
        <dbReference type="Proteomes" id="UP000235392"/>
    </source>
</evidence>
<feature type="region of interest" description="Disordered" evidence="2">
    <location>
        <begin position="505"/>
        <end position="536"/>
    </location>
</feature>
<feature type="compositionally biased region" description="Basic residues" evidence="2">
    <location>
        <begin position="176"/>
        <end position="194"/>
    </location>
</feature>
<keyword evidence="1" id="KW-0175">Coiled coil</keyword>
<feature type="compositionally biased region" description="Basic and acidic residues" evidence="2">
    <location>
        <begin position="71"/>
        <end position="82"/>
    </location>
</feature>
<sequence length="536" mass="59395">MNTPQLTSTRLSKSTRETSRLLDSLGGGLETNTPRSARSTRNGNPSSLKQPKTQRVLHSPALSVSLSLSTRAEHPSGGKQDRPILTPRRSDSSLSDLSDHTIDHHSSGSTQNPAALSLSQSQSQTQTQSHTSPSSSLDLHHHQNQNQHSLFSAHRPLPSDNLSPATSLPPTPNRSMKAKQKPSLRKTIIKRSHSSHLAVPRNPRGNPNFLLNKLHRRLTEAQKKELEQTRLKLLENLQQEEELIRSSQHPILISLEENVEIAKKIRMAQAKHKFEQLGVYLDRLLVERQQRIWDTWKDAKIRLHTEMTVDCQIRLNRAPFEFLISNDTTNLQAIFHLTPTPPPAYHQTILSINRPDLQEITVGSSTTIEGVSAPAGTAAEGVVVHGGAAGVTTRSADGSGIRTKMESGGQFAESSTRRKPVVTSSNKKTPTAGTTTAAAAKKTPPALDDNGQVIGGDTAMVVQDSLDIIQGLRRQRIRNHAVWQLSHRDIRDDLKSIQRNRRRHQNPTPIIHHPHHHHPYSHPSAARLPQHPLSKP</sequence>
<proteinExistence type="predicted"/>
<protein>
    <submittedName>
        <fullName evidence="3">Uncharacterized protein</fullName>
    </submittedName>
</protein>
<dbReference type="Proteomes" id="UP000235392">
    <property type="component" value="Unassembled WGS sequence"/>
</dbReference>
<feature type="compositionally biased region" description="Polar residues" evidence="2">
    <location>
        <begin position="1"/>
        <end position="12"/>
    </location>
</feature>
<feature type="compositionally biased region" description="Basic and acidic residues" evidence="2">
    <location>
        <begin position="97"/>
        <end position="106"/>
    </location>
</feature>
<accession>A0A2N5V627</accession>
<feature type="compositionally biased region" description="Low complexity" evidence="2">
    <location>
        <begin position="116"/>
        <end position="137"/>
    </location>
</feature>
<feature type="coiled-coil region" evidence="1">
    <location>
        <begin position="216"/>
        <end position="243"/>
    </location>
</feature>
<evidence type="ECO:0000256" key="1">
    <source>
        <dbReference type="SAM" id="Coils"/>
    </source>
</evidence>
<evidence type="ECO:0000313" key="3">
    <source>
        <dbReference type="EMBL" id="PLW45450.1"/>
    </source>
</evidence>